<dbReference type="InterPro" id="IPR026961">
    <property type="entry name" value="PGG_dom"/>
</dbReference>
<reference evidence="4 5" key="1">
    <citation type="submission" date="2022-01" db="EMBL/GenBank/DDBJ databases">
        <authorList>
            <person name="Xiong W."/>
            <person name="Schranz E."/>
        </authorList>
    </citation>
    <scope>NUCLEOTIDE SEQUENCE [LARGE SCALE GENOMIC DNA]</scope>
</reference>
<evidence type="ECO:0000313" key="5">
    <source>
        <dbReference type="Proteomes" id="UP001157418"/>
    </source>
</evidence>
<keyword evidence="1" id="KW-0812">Transmembrane</keyword>
<feature type="domain" description="PGG" evidence="2">
    <location>
        <begin position="1"/>
        <end position="111"/>
    </location>
</feature>
<evidence type="ECO:0000313" key="4">
    <source>
        <dbReference type="EMBL" id="CAH1440985.1"/>
    </source>
</evidence>
<feature type="transmembrane region" description="Helical" evidence="1">
    <location>
        <begin position="91"/>
        <end position="111"/>
    </location>
</feature>
<comment type="caution">
    <text evidence="4">The sequence shown here is derived from an EMBL/GenBank/DDBJ whole genome shotgun (WGS) entry which is preliminary data.</text>
</comment>
<feature type="transmembrane region" description="Helical" evidence="1">
    <location>
        <begin position="117"/>
        <end position="135"/>
    </location>
</feature>
<dbReference type="PANTHER" id="PTHR24177">
    <property type="entry name" value="CASKIN"/>
    <property type="match status" value="1"/>
</dbReference>
<keyword evidence="1" id="KW-1133">Transmembrane helix</keyword>
<dbReference type="AlphaFoldDB" id="A0AAU9NTQ7"/>
<organism evidence="4 5">
    <name type="scientific">Lactuca virosa</name>
    <dbReference type="NCBI Taxonomy" id="75947"/>
    <lineage>
        <taxon>Eukaryota</taxon>
        <taxon>Viridiplantae</taxon>
        <taxon>Streptophyta</taxon>
        <taxon>Embryophyta</taxon>
        <taxon>Tracheophyta</taxon>
        <taxon>Spermatophyta</taxon>
        <taxon>Magnoliopsida</taxon>
        <taxon>eudicotyledons</taxon>
        <taxon>Gunneridae</taxon>
        <taxon>Pentapetalae</taxon>
        <taxon>asterids</taxon>
        <taxon>campanulids</taxon>
        <taxon>Asterales</taxon>
        <taxon>Asteraceae</taxon>
        <taxon>Cichorioideae</taxon>
        <taxon>Cichorieae</taxon>
        <taxon>Lactucinae</taxon>
        <taxon>Lactuca</taxon>
    </lineage>
</organism>
<accession>A0AAU9NTQ7</accession>
<name>A0AAU9NTQ7_9ASTR</name>
<evidence type="ECO:0000256" key="1">
    <source>
        <dbReference type="SAM" id="Phobius"/>
    </source>
</evidence>
<dbReference type="Proteomes" id="UP001157418">
    <property type="component" value="Unassembled WGS sequence"/>
</dbReference>
<keyword evidence="5" id="KW-1185">Reference proteome</keyword>
<feature type="transmembrane region" description="Helical" evidence="1">
    <location>
        <begin position="45"/>
        <end position="70"/>
    </location>
</feature>
<evidence type="ECO:0000259" key="2">
    <source>
        <dbReference type="Pfam" id="PF13962"/>
    </source>
</evidence>
<dbReference type="EMBL" id="CAKMRJ010005412">
    <property type="protein sequence ID" value="CAH1440985.1"/>
    <property type="molecule type" value="Genomic_DNA"/>
</dbReference>
<dbReference type="EMBL" id="CAKMRJ010005412">
    <property type="protein sequence ID" value="CAH1440984.1"/>
    <property type="molecule type" value="Genomic_DNA"/>
</dbReference>
<protein>
    <recommendedName>
        <fullName evidence="2">PGG domain-containing protein</fullName>
    </recommendedName>
</protein>
<keyword evidence="1" id="KW-0472">Membrane</keyword>
<gene>
    <name evidence="3" type="ORF">LVIROSA_LOCUS27084</name>
    <name evidence="4" type="ORF">LVIROSA_LOCUS27085</name>
</gene>
<dbReference type="Pfam" id="PF13962">
    <property type="entry name" value="PGG"/>
    <property type="match status" value="1"/>
</dbReference>
<dbReference type="PANTHER" id="PTHR24177:SF468">
    <property type="entry name" value="PGG DOMAIN-CONTAINING PROTEIN"/>
    <property type="match status" value="1"/>
</dbReference>
<sequence length="170" mass="19168">MKETASQSMVVAALIATIVFAAAFTVPGGYNQTNGVPMFFHKRSFIVFVISDAISLTFSSVSLLIFLSILTSRYAEDDFLELLPKRLMRGLTTLFFSIAAMMVAFSVSFFVLYQNMIWIPIVISAIASIPVILYARLQYDLLGDVYNSTYTSKNLFKPEKLKIYYQNPKH</sequence>
<proteinExistence type="predicted"/>
<evidence type="ECO:0000313" key="3">
    <source>
        <dbReference type="EMBL" id="CAH1440984.1"/>
    </source>
</evidence>